<gene>
    <name evidence="2" type="ORF">APLA_LOCUS2639</name>
</gene>
<reference evidence="2 3" key="1">
    <citation type="submission" date="2020-04" db="EMBL/GenBank/DDBJ databases">
        <authorList>
            <person name="Wallbank WR R."/>
            <person name="Pardo Diaz C."/>
            <person name="Kozak K."/>
            <person name="Martin S."/>
            <person name="Jiggins C."/>
            <person name="Moest M."/>
            <person name="Warren A I."/>
            <person name="Byers J.R.P. K."/>
            <person name="Montejo-Kovacevich G."/>
            <person name="Yen C E."/>
        </authorList>
    </citation>
    <scope>NUCLEOTIDE SEQUENCE [LARGE SCALE GENOMIC DNA]</scope>
</reference>
<dbReference type="Proteomes" id="UP000494106">
    <property type="component" value="Unassembled WGS sequence"/>
</dbReference>
<feature type="transmembrane region" description="Helical" evidence="1">
    <location>
        <begin position="135"/>
        <end position="161"/>
    </location>
</feature>
<organism evidence="2 3">
    <name type="scientific">Arctia plantaginis</name>
    <name type="common">Wood tiger moth</name>
    <name type="synonym">Phalaena plantaginis</name>
    <dbReference type="NCBI Taxonomy" id="874455"/>
    <lineage>
        <taxon>Eukaryota</taxon>
        <taxon>Metazoa</taxon>
        <taxon>Ecdysozoa</taxon>
        <taxon>Arthropoda</taxon>
        <taxon>Hexapoda</taxon>
        <taxon>Insecta</taxon>
        <taxon>Pterygota</taxon>
        <taxon>Neoptera</taxon>
        <taxon>Endopterygota</taxon>
        <taxon>Lepidoptera</taxon>
        <taxon>Glossata</taxon>
        <taxon>Ditrysia</taxon>
        <taxon>Noctuoidea</taxon>
        <taxon>Erebidae</taxon>
        <taxon>Arctiinae</taxon>
        <taxon>Arctia</taxon>
    </lineage>
</organism>
<dbReference type="AlphaFoldDB" id="A0A8S0Z183"/>
<dbReference type="PANTHER" id="PTHR12444">
    <property type="entry name" value="PROTEIN EFR3 HOMOLOG CMP44E"/>
    <property type="match status" value="1"/>
</dbReference>
<dbReference type="GO" id="GO:0072659">
    <property type="term" value="P:protein localization to plasma membrane"/>
    <property type="evidence" value="ECO:0007669"/>
    <property type="project" value="TreeGrafter"/>
</dbReference>
<dbReference type="EMBL" id="CADEBC010000208">
    <property type="protein sequence ID" value="CAB3225902.1"/>
    <property type="molecule type" value="Genomic_DNA"/>
</dbReference>
<comment type="caution">
    <text evidence="2">The sequence shown here is derived from an EMBL/GenBank/DDBJ whole genome shotgun (WGS) entry which is preliminary data.</text>
</comment>
<evidence type="ECO:0000313" key="3">
    <source>
        <dbReference type="Proteomes" id="UP000494106"/>
    </source>
</evidence>
<dbReference type="InterPro" id="IPR051851">
    <property type="entry name" value="EFR3_Homologs"/>
</dbReference>
<evidence type="ECO:0000256" key="1">
    <source>
        <dbReference type="SAM" id="Phobius"/>
    </source>
</evidence>
<dbReference type="OrthoDB" id="7765283at2759"/>
<evidence type="ECO:0000313" key="2">
    <source>
        <dbReference type="EMBL" id="CAB3225902.1"/>
    </source>
</evidence>
<accession>A0A8S0Z183</accession>
<sequence length="238" mass="27820">MGFFRHKGAQLQEICYSLVGCRLLVRFLDRGRNNTYLNTPVLFYEFSQAPIKIGKCNNSDKLFIRQYRELIHTSLMKGVQYHNTNIVYMKILYSIICAIVLEVPCGLTAAATACMLMEIQDKALNTENIPSSSRYWLHALVVSVMSLICWVHKAPLLYAYVNKIISRRAQEAPQLNPPIMNYYKVSRHHVTWNKPTLFFEDWELRYALWKHFQDNRSSQSQMRPLAKQLKVPTLDLRN</sequence>
<keyword evidence="1" id="KW-0472">Membrane</keyword>
<dbReference type="PANTHER" id="PTHR12444:SF9">
    <property type="entry name" value="AGAP013133-PA"/>
    <property type="match status" value="1"/>
</dbReference>
<keyword evidence="1" id="KW-1133">Transmembrane helix</keyword>
<name>A0A8S0Z183_ARCPL</name>
<keyword evidence="1" id="KW-0812">Transmembrane</keyword>
<keyword evidence="3" id="KW-1185">Reference proteome</keyword>
<proteinExistence type="predicted"/>
<dbReference type="GO" id="GO:0005886">
    <property type="term" value="C:plasma membrane"/>
    <property type="evidence" value="ECO:0007669"/>
    <property type="project" value="TreeGrafter"/>
</dbReference>
<feature type="transmembrane region" description="Helical" evidence="1">
    <location>
        <begin position="91"/>
        <end position="115"/>
    </location>
</feature>
<protein>
    <submittedName>
        <fullName evidence="2">Uncharacterized protein</fullName>
    </submittedName>
</protein>